<dbReference type="OrthoDB" id="6636518at2"/>
<name>A0A0R1VSF2_9LACO</name>
<dbReference type="PATRIC" id="fig|1423735.3.peg.301"/>
<accession>A0A0R1VSF2</accession>
<dbReference type="STRING" id="1423735.FC15_GL000295"/>
<dbReference type="EMBL" id="AZFX01000078">
    <property type="protein sequence ID" value="KRM08689.1"/>
    <property type="molecule type" value="Genomic_DNA"/>
</dbReference>
<dbReference type="AlphaFoldDB" id="A0A0R1VSF2"/>
<comment type="caution">
    <text evidence="1">The sequence shown here is derived from an EMBL/GenBank/DDBJ whole genome shotgun (WGS) entry which is preliminary data.</text>
</comment>
<dbReference type="Proteomes" id="UP000051315">
    <property type="component" value="Unassembled WGS sequence"/>
</dbReference>
<gene>
    <name evidence="1" type="ORF">FC15_GL000295</name>
</gene>
<evidence type="ECO:0000313" key="1">
    <source>
        <dbReference type="EMBL" id="KRM08689.1"/>
    </source>
</evidence>
<protein>
    <submittedName>
        <fullName evidence="1">Uncharacterized protein</fullName>
    </submittedName>
</protein>
<sequence length="462" mass="54430">MSIFRRYYSHKVVRDIKRRYYDIQDRKQIMQNKDTRILVVLHLFYPESWSEIKEYLRNLNAYNWDLIITYPQEKKSSLPIDEIKSFKKNVSFCPNENRGYDIGPFIMAIKTIDLTKYDVVFKLQSKGVSRKRIYIYHQLFFCRDWFKNLYQGILGAHEVHQTVTAIMQSNHHKLVSADNLFVHDPIYKENMTIRQLNHLGLVMPKNYKFVAGTCFAVDAAYLKKVQRLDVALSDFKTVPSTRGLSLAHVLERYISAVSDTSFYGNKVYRLNRALKAPLRLLYRKLSAERLLDKYDINDEYMFSGLDNRLVLSKEKKVRIGDLGVISSITKQYESIDETAPYKYLQGNKKTYDDYCAYHIKHNLPVMSVERFESLIKSIKQNGYDMKKIIIVQDDNIIYDGQHRSTILAFLNGLDYQIPVLEVVIISRRQILKQVLKLILPRSVFEKLLKKRYGRETRMSNGK</sequence>
<dbReference type="Pfam" id="PF05045">
    <property type="entry name" value="RgpF"/>
    <property type="match status" value="1"/>
</dbReference>
<dbReference type="InterPro" id="IPR007739">
    <property type="entry name" value="RgpF"/>
</dbReference>
<evidence type="ECO:0000313" key="2">
    <source>
        <dbReference type="Proteomes" id="UP000051315"/>
    </source>
</evidence>
<keyword evidence="2" id="KW-1185">Reference proteome</keyword>
<organism evidence="1 2">
    <name type="scientific">Lapidilactobacillus concavus DSM 17758</name>
    <dbReference type="NCBI Taxonomy" id="1423735"/>
    <lineage>
        <taxon>Bacteria</taxon>
        <taxon>Bacillati</taxon>
        <taxon>Bacillota</taxon>
        <taxon>Bacilli</taxon>
        <taxon>Lactobacillales</taxon>
        <taxon>Lactobacillaceae</taxon>
        <taxon>Lapidilactobacillus</taxon>
    </lineage>
</organism>
<reference evidence="1 2" key="1">
    <citation type="journal article" date="2015" name="Genome Announc.">
        <title>Expanding the biotechnology potential of lactobacilli through comparative genomics of 213 strains and associated genera.</title>
        <authorList>
            <person name="Sun Z."/>
            <person name="Harris H.M."/>
            <person name="McCann A."/>
            <person name="Guo C."/>
            <person name="Argimon S."/>
            <person name="Zhang W."/>
            <person name="Yang X."/>
            <person name="Jeffery I.B."/>
            <person name="Cooney J.C."/>
            <person name="Kagawa T.F."/>
            <person name="Liu W."/>
            <person name="Song Y."/>
            <person name="Salvetti E."/>
            <person name="Wrobel A."/>
            <person name="Rasinkangas P."/>
            <person name="Parkhill J."/>
            <person name="Rea M.C."/>
            <person name="O'Sullivan O."/>
            <person name="Ritari J."/>
            <person name="Douillard F.P."/>
            <person name="Paul Ross R."/>
            <person name="Yang R."/>
            <person name="Briner A.E."/>
            <person name="Felis G.E."/>
            <person name="de Vos W.M."/>
            <person name="Barrangou R."/>
            <person name="Klaenhammer T.R."/>
            <person name="Caufield P.W."/>
            <person name="Cui Y."/>
            <person name="Zhang H."/>
            <person name="O'Toole P.W."/>
        </authorList>
    </citation>
    <scope>NUCLEOTIDE SEQUENCE [LARGE SCALE GENOMIC DNA]</scope>
    <source>
        <strain evidence="1 2">DSM 17758</strain>
    </source>
</reference>
<proteinExistence type="predicted"/>